<gene>
    <name evidence="2" type="ORF">E2C01_041045</name>
</gene>
<protein>
    <submittedName>
        <fullName evidence="2">Uncharacterized protein</fullName>
    </submittedName>
</protein>
<dbReference type="EMBL" id="VSRR010007664">
    <property type="protein sequence ID" value="MPC47303.1"/>
    <property type="molecule type" value="Genomic_DNA"/>
</dbReference>
<keyword evidence="1" id="KW-1133">Transmembrane helix</keyword>
<keyword evidence="1" id="KW-0812">Transmembrane</keyword>
<keyword evidence="3" id="KW-1185">Reference proteome</keyword>
<evidence type="ECO:0000313" key="3">
    <source>
        <dbReference type="Proteomes" id="UP000324222"/>
    </source>
</evidence>
<accession>A0A5B7FQD9</accession>
<comment type="caution">
    <text evidence="2">The sequence shown here is derived from an EMBL/GenBank/DDBJ whole genome shotgun (WGS) entry which is preliminary data.</text>
</comment>
<dbReference type="AlphaFoldDB" id="A0A5B7FQD9"/>
<feature type="transmembrane region" description="Helical" evidence="1">
    <location>
        <begin position="44"/>
        <end position="64"/>
    </location>
</feature>
<sequence length="77" mass="8688">MFSPRTKACEPTPLRPHWVCLRASTCDRHSAPLISYLISLAEYLLIYLIVGILVLLGTYLVTVFSDVSLKPLRSLVR</sequence>
<dbReference type="Proteomes" id="UP000324222">
    <property type="component" value="Unassembled WGS sequence"/>
</dbReference>
<keyword evidence="1" id="KW-0472">Membrane</keyword>
<evidence type="ECO:0000313" key="2">
    <source>
        <dbReference type="EMBL" id="MPC47303.1"/>
    </source>
</evidence>
<evidence type="ECO:0000256" key="1">
    <source>
        <dbReference type="SAM" id="Phobius"/>
    </source>
</evidence>
<reference evidence="2 3" key="1">
    <citation type="submission" date="2019-05" db="EMBL/GenBank/DDBJ databases">
        <title>Another draft genome of Portunus trituberculatus and its Hox gene families provides insights of decapod evolution.</title>
        <authorList>
            <person name="Jeong J.-H."/>
            <person name="Song I."/>
            <person name="Kim S."/>
            <person name="Choi T."/>
            <person name="Kim D."/>
            <person name="Ryu S."/>
            <person name="Kim W."/>
        </authorList>
    </citation>
    <scope>NUCLEOTIDE SEQUENCE [LARGE SCALE GENOMIC DNA]</scope>
    <source>
        <tissue evidence="2">Muscle</tissue>
    </source>
</reference>
<name>A0A5B7FQD9_PORTR</name>
<organism evidence="2 3">
    <name type="scientific">Portunus trituberculatus</name>
    <name type="common">Swimming crab</name>
    <name type="synonym">Neptunus trituberculatus</name>
    <dbReference type="NCBI Taxonomy" id="210409"/>
    <lineage>
        <taxon>Eukaryota</taxon>
        <taxon>Metazoa</taxon>
        <taxon>Ecdysozoa</taxon>
        <taxon>Arthropoda</taxon>
        <taxon>Crustacea</taxon>
        <taxon>Multicrustacea</taxon>
        <taxon>Malacostraca</taxon>
        <taxon>Eumalacostraca</taxon>
        <taxon>Eucarida</taxon>
        <taxon>Decapoda</taxon>
        <taxon>Pleocyemata</taxon>
        <taxon>Brachyura</taxon>
        <taxon>Eubrachyura</taxon>
        <taxon>Portunoidea</taxon>
        <taxon>Portunidae</taxon>
        <taxon>Portuninae</taxon>
        <taxon>Portunus</taxon>
    </lineage>
</organism>
<proteinExistence type="predicted"/>